<dbReference type="Gene3D" id="1.10.287.130">
    <property type="match status" value="1"/>
</dbReference>
<dbReference type="AlphaFoldDB" id="A0A1Z4LNK7"/>
<dbReference type="OrthoDB" id="9790669at2"/>
<dbReference type="CDD" id="cd17580">
    <property type="entry name" value="REC_2_DhkD-like"/>
    <property type="match status" value="1"/>
</dbReference>
<dbReference type="Gene3D" id="3.30.565.10">
    <property type="entry name" value="Histidine kinase-like ATPase, C-terminal domain"/>
    <property type="match status" value="1"/>
</dbReference>
<dbReference type="FunFam" id="3.30.565.10:FF:000010">
    <property type="entry name" value="Sensor histidine kinase RcsC"/>
    <property type="match status" value="1"/>
</dbReference>
<feature type="domain" description="PAC" evidence="12">
    <location>
        <begin position="209"/>
        <end position="261"/>
    </location>
</feature>
<dbReference type="SMART" id="SM00448">
    <property type="entry name" value="REC"/>
    <property type="match status" value="2"/>
</dbReference>
<feature type="modified residue" description="4-aspartylphosphate" evidence="8">
    <location>
        <position position="576"/>
    </location>
</feature>
<dbReference type="SUPFAM" id="SSF55785">
    <property type="entry name" value="PYP-like sensor domain (PAS domain)"/>
    <property type="match status" value="1"/>
</dbReference>
<dbReference type="SMART" id="SM00387">
    <property type="entry name" value="HATPase_c"/>
    <property type="match status" value="1"/>
</dbReference>
<evidence type="ECO:0000256" key="4">
    <source>
        <dbReference type="ARBA" id="ARBA00022553"/>
    </source>
</evidence>
<keyword evidence="14" id="KW-1185">Reference proteome</keyword>
<dbReference type="InterPro" id="IPR000700">
    <property type="entry name" value="PAS-assoc_C"/>
</dbReference>
<accession>A0A1Z4LNK7</accession>
<dbReference type="SUPFAM" id="SSF47384">
    <property type="entry name" value="Homodimeric domain of signal transducing histidine kinase"/>
    <property type="match status" value="1"/>
</dbReference>
<dbReference type="PROSITE" id="PS50109">
    <property type="entry name" value="HIS_KIN"/>
    <property type="match status" value="1"/>
</dbReference>
<dbReference type="Pfam" id="PF00072">
    <property type="entry name" value="Response_reg"/>
    <property type="match status" value="2"/>
</dbReference>
<dbReference type="InterPro" id="IPR003661">
    <property type="entry name" value="HisK_dim/P_dom"/>
</dbReference>
<comment type="similarity">
    <text evidence="2">In the N-terminal section; belongs to the phytochrome family.</text>
</comment>
<dbReference type="NCBIfam" id="TIGR00229">
    <property type="entry name" value="sensory_box"/>
    <property type="match status" value="1"/>
</dbReference>
<dbReference type="PRINTS" id="PR00344">
    <property type="entry name" value="BCTRLSENSOR"/>
</dbReference>
<dbReference type="InterPro" id="IPR001789">
    <property type="entry name" value="Sig_transdc_resp-reg_receiver"/>
</dbReference>
<dbReference type="EMBL" id="AP018227">
    <property type="protein sequence ID" value="BAY82799.1"/>
    <property type="molecule type" value="Genomic_DNA"/>
</dbReference>
<dbReference type="CDD" id="cd16922">
    <property type="entry name" value="HATPase_EvgS-ArcB-TorS-like"/>
    <property type="match status" value="1"/>
</dbReference>
<dbReference type="InterPro" id="IPR036890">
    <property type="entry name" value="HATPase_C_sf"/>
</dbReference>
<evidence type="ECO:0000256" key="3">
    <source>
        <dbReference type="ARBA" id="ARBA00012438"/>
    </source>
</evidence>
<evidence type="ECO:0000259" key="10">
    <source>
        <dbReference type="PROSITE" id="PS50110"/>
    </source>
</evidence>
<feature type="domain" description="Histidine kinase" evidence="9">
    <location>
        <begin position="286"/>
        <end position="504"/>
    </location>
</feature>
<dbReference type="InterPro" id="IPR003594">
    <property type="entry name" value="HATPase_dom"/>
</dbReference>
<dbReference type="InterPro" id="IPR004358">
    <property type="entry name" value="Sig_transdc_His_kin-like_C"/>
</dbReference>
<feature type="domain" description="PAS" evidence="11">
    <location>
        <begin position="137"/>
        <end position="206"/>
    </location>
</feature>
<dbReference type="Gene3D" id="3.30.450.20">
    <property type="entry name" value="PAS domain"/>
    <property type="match status" value="1"/>
</dbReference>
<evidence type="ECO:0000313" key="14">
    <source>
        <dbReference type="Proteomes" id="UP000218418"/>
    </source>
</evidence>
<dbReference type="SMART" id="SM00388">
    <property type="entry name" value="HisKA"/>
    <property type="match status" value="1"/>
</dbReference>
<evidence type="ECO:0000259" key="11">
    <source>
        <dbReference type="PROSITE" id="PS50112"/>
    </source>
</evidence>
<keyword evidence="6" id="KW-0902">Two-component regulatory system</keyword>
<evidence type="ECO:0000259" key="12">
    <source>
        <dbReference type="PROSITE" id="PS50113"/>
    </source>
</evidence>
<organism evidence="13 14">
    <name type="scientific">Calothrix parasitica NIES-267</name>
    <dbReference type="NCBI Taxonomy" id="1973488"/>
    <lineage>
        <taxon>Bacteria</taxon>
        <taxon>Bacillati</taxon>
        <taxon>Cyanobacteriota</taxon>
        <taxon>Cyanophyceae</taxon>
        <taxon>Nostocales</taxon>
        <taxon>Calotrichaceae</taxon>
        <taxon>Calothrix</taxon>
    </lineage>
</organism>
<dbReference type="InterPro" id="IPR000014">
    <property type="entry name" value="PAS"/>
</dbReference>
<dbReference type="GO" id="GO:0000155">
    <property type="term" value="F:phosphorelay sensor kinase activity"/>
    <property type="evidence" value="ECO:0007669"/>
    <property type="project" value="InterPro"/>
</dbReference>
<dbReference type="CDD" id="cd00130">
    <property type="entry name" value="PAS"/>
    <property type="match status" value="1"/>
</dbReference>
<protein>
    <recommendedName>
        <fullName evidence="7">Circadian input-output histidine kinase CikA</fullName>
        <ecNumber evidence="3">2.7.13.3</ecNumber>
    </recommendedName>
</protein>
<keyword evidence="5" id="KW-0418">Kinase</keyword>
<dbReference type="InterPro" id="IPR013656">
    <property type="entry name" value="PAS_4"/>
</dbReference>
<evidence type="ECO:0000256" key="2">
    <source>
        <dbReference type="ARBA" id="ARBA00006402"/>
    </source>
</evidence>
<proteinExistence type="inferred from homology"/>
<dbReference type="InterPro" id="IPR036097">
    <property type="entry name" value="HisK_dim/P_sf"/>
</dbReference>
<evidence type="ECO:0000256" key="8">
    <source>
        <dbReference type="PROSITE-ProRule" id="PRU00169"/>
    </source>
</evidence>
<evidence type="ECO:0000259" key="9">
    <source>
        <dbReference type="PROSITE" id="PS50109"/>
    </source>
</evidence>
<dbReference type="Pfam" id="PF00512">
    <property type="entry name" value="HisKA"/>
    <property type="match status" value="1"/>
</dbReference>
<dbReference type="InterPro" id="IPR011006">
    <property type="entry name" value="CheY-like_superfamily"/>
</dbReference>
<keyword evidence="5" id="KW-0808">Transferase</keyword>
<dbReference type="InterPro" id="IPR005467">
    <property type="entry name" value="His_kinase_dom"/>
</dbReference>
<evidence type="ECO:0000256" key="6">
    <source>
        <dbReference type="ARBA" id="ARBA00023012"/>
    </source>
</evidence>
<dbReference type="InterPro" id="IPR035965">
    <property type="entry name" value="PAS-like_dom_sf"/>
</dbReference>
<evidence type="ECO:0000256" key="1">
    <source>
        <dbReference type="ARBA" id="ARBA00000085"/>
    </source>
</evidence>
<gene>
    <name evidence="13" type="ORF">NIES267_22830</name>
</gene>
<reference evidence="13 14" key="1">
    <citation type="submission" date="2017-06" db="EMBL/GenBank/DDBJ databases">
        <title>Genome sequencing of cyanobaciteial culture collection at National Institute for Environmental Studies (NIES).</title>
        <authorList>
            <person name="Hirose Y."/>
            <person name="Shimura Y."/>
            <person name="Fujisawa T."/>
            <person name="Nakamura Y."/>
            <person name="Kawachi M."/>
        </authorList>
    </citation>
    <scope>NUCLEOTIDE SEQUENCE [LARGE SCALE GENOMIC DNA]</scope>
    <source>
        <strain evidence="13 14">NIES-267</strain>
    </source>
</reference>
<evidence type="ECO:0000313" key="13">
    <source>
        <dbReference type="EMBL" id="BAY82799.1"/>
    </source>
</evidence>
<dbReference type="CDD" id="cd00156">
    <property type="entry name" value="REC"/>
    <property type="match status" value="1"/>
</dbReference>
<dbReference type="PROSITE" id="PS50113">
    <property type="entry name" value="PAC"/>
    <property type="match status" value="1"/>
</dbReference>
<dbReference type="PANTHER" id="PTHR43547">
    <property type="entry name" value="TWO-COMPONENT HISTIDINE KINASE"/>
    <property type="match status" value="1"/>
</dbReference>
<dbReference type="SUPFAM" id="SSF55874">
    <property type="entry name" value="ATPase domain of HSP90 chaperone/DNA topoisomerase II/histidine kinase"/>
    <property type="match status" value="1"/>
</dbReference>
<dbReference type="PANTHER" id="PTHR43547:SF2">
    <property type="entry name" value="HYBRID SIGNAL TRANSDUCTION HISTIDINE KINASE C"/>
    <property type="match status" value="1"/>
</dbReference>
<keyword evidence="4 8" id="KW-0597">Phosphoprotein</keyword>
<feature type="modified residue" description="4-aspartylphosphate" evidence="8">
    <location>
        <position position="54"/>
    </location>
</feature>
<dbReference type="PROSITE" id="PS50112">
    <property type="entry name" value="PAS"/>
    <property type="match status" value="1"/>
</dbReference>
<feature type="domain" description="Response regulatory" evidence="10">
    <location>
        <begin position="3"/>
        <end position="119"/>
    </location>
</feature>
<name>A0A1Z4LNK7_9CYAN</name>
<sequence>MLHILLLEDDSADSELIRATLKNGGIDCELKQVETRNDFLAELQNCNWDLILSDYLLPQFDGISALKIAQQTCPDIPFILVSGVLGEERAIEALKDGATDYVLKQRFERLIPSVKRAIRDSQERQELKRTEESLRQTDDMLRAVIDASPVAIITLGLDYQVLTWNKTAEEIYGWKAFEILHHPLPIIPEEYQNAFRSCVERVLQNQTLKNLEFRHRRKDNSEVDINVSLAPIHDCEGSSCCFIMTAVDITLSKQIEAERRVLLQGERKARTDAEKASRIKDEFLAIVSHELRTPLNAILGWTKLISSGRIKQDRMEQALEVIDRNASLQAQLIEDLLDISRIIRGKLHLESNSVDLKKVIRDTVETLGLASEAKSINVALNLDENVRNLVGDSNRLSQIIWNLLSNAIKFTPEGGSIEISLEQLNSTIQIKVSDTGIGISSDFLASIFEYFRQVDGSTTRSKGGLGLGLAITRHLVEAHGGTITAESPGDEQGSTFTVIFPVKSSDISSEKFLEPDEKSDNQLYGIKALVVDDEPDARELLAFILEQQGAEIELASSAKEALNKLKNFVPDILISDIGMPEEDGISLVKKIRKLPYNQGGDVAAIALTAFAAEEHRKRSLDAGFQIHLTKPVDTDDLIEIVINLTRR</sequence>
<comment type="catalytic activity">
    <reaction evidence="1">
        <text>ATP + protein L-histidine = ADP + protein N-phospho-L-histidine.</text>
        <dbReference type="EC" id="2.7.13.3"/>
    </reaction>
</comment>
<dbReference type="Proteomes" id="UP000218418">
    <property type="component" value="Chromosome"/>
</dbReference>
<evidence type="ECO:0000256" key="5">
    <source>
        <dbReference type="ARBA" id="ARBA00022777"/>
    </source>
</evidence>
<dbReference type="PROSITE" id="PS50110">
    <property type="entry name" value="RESPONSE_REGULATORY"/>
    <property type="match status" value="2"/>
</dbReference>
<dbReference type="SMART" id="SM00091">
    <property type="entry name" value="PAS"/>
    <property type="match status" value="1"/>
</dbReference>
<dbReference type="CDD" id="cd00082">
    <property type="entry name" value="HisKA"/>
    <property type="match status" value="1"/>
</dbReference>
<feature type="domain" description="Response regulatory" evidence="10">
    <location>
        <begin position="527"/>
        <end position="645"/>
    </location>
</feature>
<dbReference type="Gene3D" id="3.40.50.2300">
    <property type="match status" value="2"/>
</dbReference>
<dbReference type="EC" id="2.7.13.3" evidence="3"/>
<dbReference type="Pfam" id="PF08448">
    <property type="entry name" value="PAS_4"/>
    <property type="match status" value="1"/>
</dbReference>
<dbReference type="Pfam" id="PF02518">
    <property type="entry name" value="HATPase_c"/>
    <property type="match status" value="1"/>
</dbReference>
<evidence type="ECO:0000256" key="7">
    <source>
        <dbReference type="ARBA" id="ARBA00074306"/>
    </source>
</evidence>
<dbReference type="SUPFAM" id="SSF52172">
    <property type="entry name" value="CheY-like"/>
    <property type="match status" value="2"/>
</dbReference>